<accession>A0ABU9X3I2</accession>
<sequence length="329" mass="34620">MQTSPAFIKAAAAWLLALVLVIVATVVAVVAVKTTVAGPEQPVRRYIAALEAGDGGRALGLLGAQVPAGSAALLDGGPLKDSMSRVEDISYATTSADDSSASVTVSYTVDGSRQEAVFPMERTGTDWLFFPRWSISPGTLPVLQATVVNSTHATINGAPVNMPAGRNAFPVFYPGSYVGSLPGKNFAAEPTAAIASGRDTQPTLNLATKATPQLVKAIDAKVREYLDSCARTATEQQRLQPDCPFVFPTDDRIQDGTISWKVSAYPPVTIEPFAGRWVVAPLEGKARLTATRIDLFTGATAPLEVQVPYSFSVRLTVGESAITVTPQLG</sequence>
<evidence type="ECO:0000313" key="2">
    <source>
        <dbReference type="Proteomes" id="UP001422074"/>
    </source>
</evidence>
<reference evidence="1 2" key="1">
    <citation type="submission" date="2024-05" db="EMBL/GenBank/DDBJ databases">
        <title>Sinomonas sp. nov., isolated from a waste landfill.</title>
        <authorList>
            <person name="Zhao Y."/>
        </authorList>
    </citation>
    <scope>NUCLEOTIDE SEQUENCE [LARGE SCALE GENOMIC DNA]</scope>
    <source>
        <strain evidence="1 2">CCTCC AB2014300</strain>
    </source>
</reference>
<gene>
    <name evidence="1" type="ORF">ABCQ75_16040</name>
</gene>
<organism evidence="1 2">
    <name type="scientific">Sinomonas halotolerans</name>
    <dbReference type="NCBI Taxonomy" id="1644133"/>
    <lineage>
        <taxon>Bacteria</taxon>
        <taxon>Bacillati</taxon>
        <taxon>Actinomycetota</taxon>
        <taxon>Actinomycetes</taxon>
        <taxon>Micrococcales</taxon>
        <taxon>Micrococcaceae</taxon>
        <taxon>Sinomonas</taxon>
    </lineage>
</organism>
<dbReference type="Proteomes" id="UP001422074">
    <property type="component" value="Unassembled WGS sequence"/>
</dbReference>
<evidence type="ECO:0000313" key="1">
    <source>
        <dbReference type="EMBL" id="MEN2746034.1"/>
    </source>
</evidence>
<comment type="caution">
    <text evidence="1">The sequence shown here is derived from an EMBL/GenBank/DDBJ whole genome shotgun (WGS) entry which is preliminary data.</text>
</comment>
<keyword evidence="2" id="KW-1185">Reference proteome</keyword>
<dbReference type="RefSeq" id="WP_345886635.1">
    <property type="nucleotide sequence ID" value="NZ_JBDFRB010000025.1"/>
</dbReference>
<name>A0ABU9X3I2_9MICC</name>
<protein>
    <submittedName>
        <fullName evidence="1">Uncharacterized protein</fullName>
    </submittedName>
</protein>
<dbReference type="EMBL" id="JBDFRB010000025">
    <property type="protein sequence ID" value="MEN2746034.1"/>
    <property type="molecule type" value="Genomic_DNA"/>
</dbReference>
<proteinExistence type="predicted"/>